<dbReference type="InterPro" id="IPR050482">
    <property type="entry name" value="Sensor_HK_TwoCompSys"/>
</dbReference>
<evidence type="ECO:0000256" key="5">
    <source>
        <dbReference type="ARBA" id="ARBA00022741"/>
    </source>
</evidence>
<dbReference type="GO" id="GO:0016301">
    <property type="term" value="F:kinase activity"/>
    <property type="evidence" value="ECO:0007669"/>
    <property type="project" value="UniProtKB-KW"/>
</dbReference>
<evidence type="ECO:0000256" key="6">
    <source>
        <dbReference type="ARBA" id="ARBA00022777"/>
    </source>
</evidence>
<dbReference type="RefSeq" id="WP_328775941.1">
    <property type="nucleotide sequence ID" value="NZ_CP108057.1"/>
</dbReference>
<keyword evidence="6 11" id="KW-0418">Kinase</keyword>
<evidence type="ECO:0000313" key="12">
    <source>
        <dbReference type="Proteomes" id="UP001432075"/>
    </source>
</evidence>
<evidence type="ECO:0000256" key="9">
    <source>
        <dbReference type="SAM" id="Phobius"/>
    </source>
</evidence>
<evidence type="ECO:0000256" key="4">
    <source>
        <dbReference type="ARBA" id="ARBA00022679"/>
    </source>
</evidence>
<dbReference type="InterPro" id="IPR003594">
    <property type="entry name" value="HATPase_dom"/>
</dbReference>
<keyword evidence="8" id="KW-0902">Two-component regulatory system</keyword>
<evidence type="ECO:0000256" key="8">
    <source>
        <dbReference type="ARBA" id="ARBA00023012"/>
    </source>
</evidence>
<gene>
    <name evidence="11" type="ORF">OHU17_13790</name>
</gene>
<dbReference type="PANTHER" id="PTHR24421:SF10">
    <property type="entry name" value="NITRATE_NITRITE SENSOR PROTEIN NARQ"/>
    <property type="match status" value="1"/>
</dbReference>
<reference evidence="11" key="1">
    <citation type="submission" date="2022-10" db="EMBL/GenBank/DDBJ databases">
        <title>The complete genomes of actinobacterial strains from the NBC collection.</title>
        <authorList>
            <person name="Joergensen T.S."/>
            <person name="Alvarez Arevalo M."/>
            <person name="Sterndorff E.B."/>
            <person name="Faurdal D."/>
            <person name="Vuksanovic O."/>
            <person name="Mourched A.-S."/>
            <person name="Charusanti P."/>
            <person name="Shaw S."/>
            <person name="Blin K."/>
            <person name="Weber T."/>
        </authorList>
    </citation>
    <scope>NUCLEOTIDE SEQUENCE</scope>
    <source>
        <strain evidence="11">NBC_00283</strain>
    </source>
</reference>
<evidence type="ECO:0000256" key="1">
    <source>
        <dbReference type="ARBA" id="ARBA00000085"/>
    </source>
</evidence>
<keyword evidence="7" id="KW-0067">ATP-binding</keyword>
<dbReference type="Gene3D" id="3.30.565.10">
    <property type="entry name" value="Histidine kinase-like ATPase, C-terminal domain"/>
    <property type="match status" value="1"/>
</dbReference>
<comment type="catalytic activity">
    <reaction evidence="1">
        <text>ATP + protein L-histidine = ADP + protein N-phospho-L-histidine.</text>
        <dbReference type="EC" id="2.7.13.3"/>
    </reaction>
</comment>
<evidence type="ECO:0000256" key="2">
    <source>
        <dbReference type="ARBA" id="ARBA00012438"/>
    </source>
</evidence>
<keyword evidence="5" id="KW-0547">Nucleotide-binding</keyword>
<dbReference type="Proteomes" id="UP001432075">
    <property type="component" value="Chromosome"/>
</dbReference>
<dbReference type="EMBL" id="CP108057">
    <property type="protein sequence ID" value="WUO46829.1"/>
    <property type="molecule type" value="Genomic_DNA"/>
</dbReference>
<dbReference type="CDD" id="cd16917">
    <property type="entry name" value="HATPase_UhpB-NarQ-NarX-like"/>
    <property type="match status" value="1"/>
</dbReference>
<dbReference type="Pfam" id="PF02518">
    <property type="entry name" value="HATPase_c"/>
    <property type="match status" value="1"/>
</dbReference>
<sequence>MAVLDVTLGSRDRPAAARAMAPSPALQAGALQALCRQVFAFRLVMIGLGTPLALGRTAPGGPTYLVGGAVLVTFMLSYGLFRDWERFGPLLLRHRWLLAADMAFSALLLIAARPESPLGLVAVCTPLLAGLVYGWRGSAVYAAVQAVIVALAAEGLTLAVLCVLAGAAGACLRDLLFRFGSASQALTETRARLAVAEAVRGERERLAREMHDSVAKTLHGLALSADALARTTDPAAIRRQAELLSGAARRAAAESRELLTDLRRDLDAPGVSLLGELRRLAPAGTEIRATGTLPVVPGVVARQLLAVTAEALENARRHAGAARVEVEAGADQTRLTLAVRDDGRGLPAAGADLSLLREAGRFGLLGMTERAASIGARIHIGGRPDGLPGTEVRLDLPLAALTGEGGA</sequence>
<keyword evidence="12" id="KW-1185">Reference proteome</keyword>
<keyword evidence="9" id="KW-0472">Membrane</keyword>
<dbReference type="SUPFAM" id="SSF55874">
    <property type="entry name" value="ATPase domain of HSP90 chaperone/DNA topoisomerase II/histidine kinase"/>
    <property type="match status" value="1"/>
</dbReference>
<name>A0ABZ1RLI0_9ACTN</name>
<evidence type="ECO:0000313" key="11">
    <source>
        <dbReference type="EMBL" id="WUO46829.1"/>
    </source>
</evidence>
<keyword evidence="9" id="KW-0812">Transmembrane</keyword>
<keyword evidence="3" id="KW-0597">Phosphoprotein</keyword>
<feature type="transmembrane region" description="Helical" evidence="9">
    <location>
        <begin position="147"/>
        <end position="168"/>
    </location>
</feature>
<dbReference type="InterPro" id="IPR036890">
    <property type="entry name" value="HATPase_C_sf"/>
</dbReference>
<feature type="transmembrane region" description="Helical" evidence="9">
    <location>
        <begin position="39"/>
        <end position="58"/>
    </location>
</feature>
<accession>A0ABZ1RLI0</accession>
<feature type="transmembrane region" description="Helical" evidence="9">
    <location>
        <begin position="118"/>
        <end position="135"/>
    </location>
</feature>
<feature type="transmembrane region" description="Helical" evidence="9">
    <location>
        <begin position="64"/>
        <end position="84"/>
    </location>
</feature>
<feature type="transmembrane region" description="Helical" evidence="9">
    <location>
        <begin position="96"/>
        <end position="112"/>
    </location>
</feature>
<evidence type="ECO:0000259" key="10">
    <source>
        <dbReference type="SMART" id="SM00387"/>
    </source>
</evidence>
<organism evidence="11 12">
    <name type="scientific">Streptomyces goshikiensis</name>
    <dbReference type="NCBI Taxonomy" id="1942"/>
    <lineage>
        <taxon>Bacteria</taxon>
        <taxon>Bacillati</taxon>
        <taxon>Actinomycetota</taxon>
        <taxon>Actinomycetes</taxon>
        <taxon>Kitasatosporales</taxon>
        <taxon>Streptomycetaceae</taxon>
        <taxon>Streptomyces</taxon>
    </lineage>
</organism>
<dbReference type="PANTHER" id="PTHR24421">
    <property type="entry name" value="NITRATE/NITRITE SENSOR PROTEIN NARX-RELATED"/>
    <property type="match status" value="1"/>
</dbReference>
<dbReference type="InterPro" id="IPR011712">
    <property type="entry name" value="Sig_transdc_His_kin_sub3_dim/P"/>
</dbReference>
<keyword evidence="4" id="KW-0808">Transferase</keyword>
<feature type="domain" description="Histidine kinase/HSP90-like ATPase" evidence="10">
    <location>
        <begin position="299"/>
        <end position="400"/>
    </location>
</feature>
<evidence type="ECO:0000256" key="7">
    <source>
        <dbReference type="ARBA" id="ARBA00022840"/>
    </source>
</evidence>
<dbReference type="SMART" id="SM00387">
    <property type="entry name" value="HATPase_c"/>
    <property type="match status" value="1"/>
</dbReference>
<dbReference type="Gene3D" id="1.20.5.1930">
    <property type="match status" value="1"/>
</dbReference>
<protein>
    <recommendedName>
        <fullName evidence="2">histidine kinase</fullName>
        <ecNumber evidence="2">2.7.13.3</ecNumber>
    </recommendedName>
</protein>
<evidence type="ECO:0000256" key="3">
    <source>
        <dbReference type="ARBA" id="ARBA00022553"/>
    </source>
</evidence>
<keyword evidence="9" id="KW-1133">Transmembrane helix</keyword>
<dbReference type="Pfam" id="PF07730">
    <property type="entry name" value="HisKA_3"/>
    <property type="match status" value="1"/>
</dbReference>
<dbReference type="EC" id="2.7.13.3" evidence="2"/>
<proteinExistence type="predicted"/>